<feature type="chain" id="PRO_5020527581" description="YhhN-like protein" evidence="2">
    <location>
        <begin position="21"/>
        <end position="229"/>
    </location>
</feature>
<name>A0A4V1N232_9FLAO</name>
<evidence type="ECO:0000256" key="2">
    <source>
        <dbReference type="SAM" id="SignalP"/>
    </source>
</evidence>
<feature type="transmembrane region" description="Helical" evidence="1">
    <location>
        <begin position="53"/>
        <end position="72"/>
    </location>
</feature>
<feature type="transmembrane region" description="Helical" evidence="1">
    <location>
        <begin position="200"/>
        <end position="219"/>
    </location>
</feature>
<evidence type="ECO:0000313" key="3">
    <source>
        <dbReference type="EMBL" id="RXR20311.1"/>
    </source>
</evidence>
<keyword evidence="1" id="KW-1133">Transmembrane helix</keyword>
<organism evidence="3 4">
    <name type="scientific">Flavobacterium stagni</name>
    <dbReference type="NCBI Taxonomy" id="2506421"/>
    <lineage>
        <taxon>Bacteria</taxon>
        <taxon>Pseudomonadati</taxon>
        <taxon>Bacteroidota</taxon>
        <taxon>Flavobacteriia</taxon>
        <taxon>Flavobacteriales</taxon>
        <taxon>Flavobacteriaceae</taxon>
        <taxon>Flavobacterium</taxon>
    </lineage>
</organism>
<sequence>MKITKIALFLFFLFSTTATVANFMNWDGLKLLTKPLIIPALTFYYLGNIKKVAFLPALFLFFCFVGDSVALMDFDHEILYLMGPFFIANILISIMTWKIRERFRWNAFNVFSLALIVAFLLYLWKTVVSFFENDKTNMPLYVGLFGFTLVVMNVLSAFNIISRMRLSNLYLALATIAILVSQVFYVIYNYEFKLIVLDTIHFICQNLSYLFVVLFVIHVPDVKLRIGKL</sequence>
<proteinExistence type="predicted"/>
<keyword evidence="4" id="KW-1185">Reference proteome</keyword>
<reference evidence="4" key="1">
    <citation type="submission" date="2019-01" db="EMBL/GenBank/DDBJ databases">
        <title>Cytophagaceae bacterium strain CAR-16.</title>
        <authorList>
            <person name="Chen W.-M."/>
        </authorList>
    </citation>
    <scope>NUCLEOTIDE SEQUENCE [LARGE SCALE GENOMIC DNA]</scope>
    <source>
        <strain evidence="4">WWJ-16</strain>
    </source>
</reference>
<keyword evidence="2" id="KW-0732">Signal</keyword>
<dbReference type="OrthoDB" id="1360785at2"/>
<dbReference type="AlphaFoldDB" id="A0A4V1N232"/>
<keyword evidence="1" id="KW-0472">Membrane</keyword>
<feature type="transmembrane region" description="Helical" evidence="1">
    <location>
        <begin position="107"/>
        <end position="124"/>
    </location>
</feature>
<feature type="transmembrane region" description="Helical" evidence="1">
    <location>
        <begin position="140"/>
        <end position="161"/>
    </location>
</feature>
<keyword evidence="1" id="KW-0812">Transmembrane</keyword>
<evidence type="ECO:0000313" key="4">
    <source>
        <dbReference type="Proteomes" id="UP000289857"/>
    </source>
</evidence>
<feature type="transmembrane region" description="Helical" evidence="1">
    <location>
        <begin position="28"/>
        <end position="46"/>
    </location>
</feature>
<protein>
    <recommendedName>
        <fullName evidence="5">YhhN-like protein</fullName>
    </recommendedName>
</protein>
<comment type="caution">
    <text evidence="3">The sequence shown here is derived from an EMBL/GenBank/DDBJ whole genome shotgun (WGS) entry which is preliminary data.</text>
</comment>
<feature type="transmembrane region" description="Helical" evidence="1">
    <location>
        <begin position="78"/>
        <end position="95"/>
    </location>
</feature>
<dbReference type="EMBL" id="SBKN01000009">
    <property type="protein sequence ID" value="RXR20311.1"/>
    <property type="molecule type" value="Genomic_DNA"/>
</dbReference>
<feature type="transmembrane region" description="Helical" evidence="1">
    <location>
        <begin position="168"/>
        <end position="188"/>
    </location>
</feature>
<evidence type="ECO:0008006" key="5">
    <source>
        <dbReference type="Google" id="ProtNLM"/>
    </source>
</evidence>
<dbReference type="Proteomes" id="UP000289857">
    <property type="component" value="Unassembled WGS sequence"/>
</dbReference>
<dbReference type="GO" id="GO:0016020">
    <property type="term" value="C:membrane"/>
    <property type="evidence" value="ECO:0007669"/>
    <property type="project" value="UniProtKB-SubCell"/>
</dbReference>
<accession>A0A4V1N232</accession>
<evidence type="ECO:0000256" key="1">
    <source>
        <dbReference type="SAM" id="Phobius"/>
    </source>
</evidence>
<feature type="signal peptide" evidence="2">
    <location>
        <begin position="1"/>
        <end position="20"/>
    </location>
</feature>
<gene>
    <name evidence="3" type="ORF">EQG61_12895</name>
</gene>
<dbReference type="RefSeq" id="WP_129462362.1">
    <property type="nucleotide sequence ID" value="NZ_SBKN01000009.1"/>
</dbReference>